<dbReference type="AlphaFoldDB" id="A0A175YFT3"/>
<evidence type="ECO:0000313" key="2">
    <source>
        <dbReference type="Proteomes" id="UP000077755"/>
    </source>
</evidence>
<proteinExistence type="predicted"/>
<reference evidence="1" key="1">
    <citation type="journal article" date="2016" name="Nat. Genet.">
        <title>A high-quality carrot genome assembly provides new insights into carotenoid accumulation and asterid genome evolution.</title>
        <authorList>
            <person name="Iorizzo M."/>
            <person name="Ellison S."/>
            <person name="Senalik D."/>
            <person name="Zeng P."/>
            <person name="Satapoomin P."/>
            <person name="Huang J."/>
            <person name="Bowman M."/>
            <person name="Iovene M."/>
            <person name="Sanseverino W."/>
            <person name="Cavagnaro P."/>
            <person name="Yildiz M."/>
            <person name="Macko-Podgorni A."/>
            <person name="Moranska E."/>
            <person name="Grzebelus E."/>
            <person name="Grzebelus D."/>
            <person name="Ashrafi H."/>
            <person name="Zheng Z."/>
            <person name="Cheng S."/>
            <person name="Spooner D."/>
            <person name="Van Deynze A."/>
            <person name="Simon P."/>
        </authorList>
    </citation>
    <scope>NUCLEOTIDE SEQUENCE</scope>
    <source>
        <tissue evidence="1">Leaf</tissue>
    </source>
</reference>
<keyword evidence="2" id="KW-1185">Reference proteome</keyword>
<name>A0A175YFT3_DAUCS</name>
<accession>A0A175YFT3</accession>
<dbReference type="Proteomes" id="UP000077755">
    <property type="component" value="Chromosome 9"/>
</dbReference>
<reference evidence="1" key="2">
    <citation type="submission" date="2022-03" db="EMBL/GenBank/DDBJ databases">
        <title>Draft title - Genomic analysis of global carrot germplasm unveils the trajectory of domestication and the origin of high carotenoid orange carrot.</title>
        <authorList>
            <person name="Iorizzo M."/>
            <person name="Ellison S."/>
            <person name="Senalik D."/>
            <person name="Macko-Podgorni A."/>
            <person name="Grzebelus D."/>
            <person name="Bostan H."/>
            <person name="Rolling W."/>
            <person name="Curaba J."/>
            <person name="Simon P."/>
        </authorList>
    </citation>
    <scope>NUCLEOTIDE SEQUENCE</scope>
    <source>
        <tissue evidence="1">Leaf</tissue>
    </source>
</reference>
<gene>
    <name evidence="1" type="ORF">DCAR_0934420</name>
</gene>
<dbReference type="Gramene" id="KZM82227">
    <property type="protein sequence ID" value="KZM82227"/>
    <property type="gene ID" value="DCAR_029889"/>
</dbReference>
<protein>
    <submittedName>
        <fullName evidence="1">Uncharacterized protein</fullName>
    </submittedName>
</protein>
<organism evidence="1 2">
    <name type="scientific">Daucus carota subsp. sativus</name>
    <name type="common">Carrot</name>
    <dbReference type="NCBI Taxonomy" id="79200"/>
    <lineage>
        <taxon>Eukaryota</taxon>
        <taxon>Viridiplantae</taxon>
        <taxon>Streptophyta</taxon>
        <taxon>Embryophyta</taxon>
        <taxon>Tracheophyta</taxon>
        <taxon>Spermatophyta</taxon>
        <taxon>Magnoliopsida</taxon>
        <taxon>eudicotyledons</taxon>
        <taxon>Gunneridae</taxon>
        <taxon>Pentapetalae</taxon>
        <taxon>asterids</taxon>
        <taxon>campanulids</taxon>
        <taxon>Apiales</taxon>
        <taxon>Apiaceae</taxon>
        <taxon>Apioideae</taxon>
        <taxon>Scandiceae</taxon>
        <taxon>Daucinae</taxon>
        <taxon>Daucus</taxon>
        <taxon>Daucus sect. Daucus</taxon>
    </lineage>
</organism>
<sequence length="229" mass="24461">MNSAASHMAEYGLLNLSDPFELPRDATLGNLQFILDRDMGHVINNPEVVVVPLMRLGEVIDGTLAANLTRTGMSMHLCLHLGVLTPPAALATSKGKGKHYENHAFFENGSLSDKAIAAFDSGALLHFSSCFREKTLDLKTPVGNEMFGLYAKDVLHHTCLDTLGLLESMFLPAPVPPPQPSSPFMSTDLMLYEMGLESSPVHVGNVVSGALDGGSLSASSQRGRRAASV</sequence>
<dbReference type="EMBL" id="CP093351">
    <property type="protein sequence ID" value="WOH14892.1"/>
    <property type="molecule type" value="Genomic_DNA"/>
</dbReference>
<evidence type="ECO:0000313" key="1">
    <source>
        <dbReference type="EMBL" id="WOH14892.1"/>
    </source>
</evidence>